<feature type="region of interest" description="Disordered" evidence="1">
    <location>
        <begin position="1"/>
        <end position="73"/>
    </location>
</feature>
<evidence type="ECO:0000313" key="3">
    <source>
        <dbReference type="Proteomes" id="UP000605846"/>
    </source>
</evidence>
<dbReference type="EMBL" id="JABAYA010000086">
    <property type="protein sequence ID" value="KAF7725977.1"/>
    <property type="molecule type" value="Genomic_DNA"/>
</dbReference>
<proteinExistence type="predicted"/>
<name>A0A8H7BRH9_9FUNG</name>
<gene>
    <name evidence="2" type="ORF">EC973_009123</name>
</gene>
<evidence type="ECO:0000256" key="1">
    <source>
        <dbReference type="SAM" id="MobiDB-lite"/>
    </source>
</evidence>
<evidence type="ECO:0000313" key="2">
    <source>
        <dbReference type="EMBL" id="KAF7725977.1"/>
    </source>
</evidence>
<dbReference type="AlphaFoldDB" id="A0A8H7BRH9"/>
<feature type="compositionally biased region" description="Basic residues" evidence="1">
    <location>
        <begin position="1"/>
        <end position="11"/>
    </location>
</feature>
<feature type="compositionally biased region" description="Acidic residues" evidence="1">
    <location>
        <begin position="37"/>
        <end position="46"/>
    </location>
</feature>
<keyword evidence="3" id="KW-1185">Reference proteome</keyword>
<protein>
    <submittedName>
        <fullName evidence="2">Uncharacterized protein</fullName>
    </submittedName>
</protein>
<accession>A0A8H7BRH9</accession>
<reference evidence="2" key="1">
    <citation type="submission" date="2020-01" db="EMBL/GenBank/DDBJ databases">
        <title>Genome Sequencing of Three Apophysomyces-Like Fungal Strains Confirms a Novel Fungal Genus in the Mucoromycota with divergent Burkholderia-like Endosymbiotic Bacteria.</title>
        <authorList>
            <person name="Stajich J.E."/>
            <person name="Macias A.M."/>
            <person name="Carter-House D."/>
            <person name="Lovett B."/>
            <person name="Kasson L.R."/>
            <person name="Berry K."/>
            <person name="Grigoriev I."/>
            <person name="Chang Y."/>
            <person name="Spatafora J."/>
            <person name="Kasson M.T."/>
        </authorList>
    </citation>
    <scope>NUCLEOTIDE SEQUENCE</scope>
    <source>
        <strain evidence="2">NRRL A-21654</strain>
    </source>
</reference>
<sequence length="344" mass="39679">MPQTRQSRKRAATTDEKEQEVNVQGNGTEDTKKQEQEEQQQEDGDGTTEPKKKRRLSKQEKEKEKEEKEEVKGGEIHVDEAKRTSTIEKGHIYFFYRPKLGTEKVETTDDVQRILIILKPFWSSTGNRKPTSIIIGRKHMPEVRTHERYWAFVEKSSAKLEEVTDRLEEHQYETKTRGDRTVKEARAMAQGVYAIATHAGHSHLAYMLTMPEKPSDVQKAFNIDKQSSLIISVKNPEKSSPPQAGLSKSQKAEFPKELMETFHDRRFVSMDTPDFLNYDNCELMLIGAKQDVTAELGKTGEALEDLTKEEEERIQYVGPKQTLFDELQLECKDHPIQPLEGKWE</sequence>
<dbReference type="Proteomes" id="UP000605846">
    <property type="component" value="Unassembled WGS sequence"/>
</dbReference>
<dbReference type="OrthoDB" id="1028014at2759"/>
<feature type="compositionally biased region" description="Basic and acidic residues" evidence="1">
    <location>
        <begin position="57"/>
        <end position="73"/>
    </location>
</feature>
<dbReference type="PANTHER" id="PTHR34776">
    <property type="entry name" value="F17F16.3 PROTEIN"/>
    <property type="match status" value="1"/>
</dbReference>
<comment type="caution">
    <text evidence="2">The sequence shown here is derived from an EMBL/GenBank/DDBJ whole genome shotgun (WGS) entry which is preliminary data.</text>
</comment>
<organism evidence="2 3">
    <name type="scientific">Apophysomyces ossiformis</name>
    <dbReference type="NCBI Taxonomy" id="679940"/>
    <lineage>
        <taxon>Eukaryota</taxon>
        <taxon>Fungi</taxon>
        <taxon>Fungi incertae sedis</taxon>
        <taxon>Mucoromycota</taxon>
        <taxon>Mucoromycotina</taxon>
        <taxon>Mucoromycetes</taxon>
        <taxon>Mucorales</taxon>
        <taxon>Mucorineae</taxon>
        <taxon>Mucoraceae</taxon>
        <taxon>Apophysomyces</taxon>
    </lineage>
</organism>
<dbReference type="PANTHER" id="PTHR34776:SF1">
    <property type="entry name" value="F17F16.3 PROTEIN"/>
    <property type="match status" value="1"/>
</dbReference>